<protein>
    <submittedName>
        <fullName evidence="1">Uncharacterized protein</fullName>
    </submittedName>
</protein>
<dbReference type="AlphaFoldDB" id="A0A9P3A8W4"/>
<accession>A0A9P3A8W4</accession>
<name>A0A9P3A8W4_PSEA0</name>
<dbReference type="EMBL" id="BMZW01000001">
    <property type="protein sequence ID" value="GFZ57779.1"/>
    <property type="molecule type" value="Genomic_DNA"/>
</dbReference>
<comment type="caution">
    <text evidence="1">The sequence shown here is derived from an EMBL/GenBank/DDBJ whole genome shotgun (WGS) entry which is preliminary data.</text>
</comment>
<proteinExistence type="predicted"/>
<evidence type="ECO:0000313" key="1">
    <source>
        <dbReference type="EMBL" id="GFZ57779.1"/>
    </source>
</evidence>
<sequence length="64" mass="7484">MPMHTEARLYVDSHRETYPKYGTWHPDAEGHWQASTSTVRLQYEKQPRAAARPCRQLTCEPEAL</sequence>
<dbReference type="Proteomes" id="UP000630864">
    <property type="component" value="Unassembled WGS sequence"/>
</dbReference>
<organism evidence="1 2">
    <name type="scientific">Pseudomonas amygdali pv. eriobotryae</name>
    <dbReference type="NCBI Taxonomy" id="129137"/>
    <lineage>
        <taxon>Bacteria</taxon>
        <taxon>Pseudomonadati</taxon>
        <taxon>Pseudomonadota</taxon>
        <taxon>Gammaproteobacteria</taxon>
        <taxon>Pseudomonadales</taxon>
        <taxon>Pseudomonadaceae</taxon>
        <taxon>Pseudomonas</taxon>
        <taxon>Pseudomonas amygdali</taxon>
    </lineage>
</organism>
<reference evidence="1" key="1">
    <citation type="submission" date="2020-09" db="EMBL/GenBank/DDBJ databases">
        <title>Pseudomonas syringae pv. eriobotryae genome sequence causing loquat canker disease.</title>
        <authorList>
            <person name="Fukuda S."/>
            <person name="Tashiro H."/>
            <person name="Nagano Y."/>
        </authorList>
    </citation>
    <scope>NUCLEOTIDE SEQUENCE</scope>
    <source>
        <strain evidence="1">AM001</strain>
    </source>
</reference>
<evidence type="ECO:0000313" key="2">
    <source>
        <dbReference type="Proteomes" id="UP000630864"/>
    </source>
</evidence>
<gene>
    <name evidence="1" type="ORF">PSE10A_02900</name>
</gene>